<dbReference type="AlphaFoldDB" id="A0A6I2UZL1"/>
<dbReference type="FunFam" id="3.30.1330.40:FF:000001">
    <property type="entry name" value="L-PSP family endoribonuclease"/>
    <property type="match status" value="1"/>
</dbReference>
<dbReference type="Pfam" id="PF01042">
    <property type="entry name" value="Ribonuc_L-PSP"/>
    <property type="match status" value="1"/>
</dbReference>
<dbReference type="NCBIfam" id="TIGR00004">
    <property type="entry name" value="Rid family detoxifying hydrolase"/>
    <property type="match status" value="1"/>
</dbReference>
<dbReference type="InterPro" id="IPR006175">
    <property type="entry name" value="YjgF/YER057c/UK114"/>
</dbReference>
<dbReference type="SUPFAM" id="SSF55298">
    <property type="entry name" value="YjgF-like"/>
    <property type="match status" value="1"/>
</dbReference>
<dbReference type="GO" id="GO:0019239">
    <property type="term" value="F:deaminase activity"/>
    <property type="evidence" value="ECO:0007669"/>
    <property type="project" value="TreeGrafter"/>
</dbReference>
<accession>A0A6I2UZL1</accession>
<dbReference type="InterPro" id="IPR035959">
    <property type="entry name" value="RutC-like_sf"/>
</dbReference>
<dbReference type="CDD" id="cd00448">
    <property type="entry name" value="YjgF_YER057c_UK114_family"/>
    <property type="match status" value="1"/>
</dbReference>
<name>A0A6I2UZL1_9FIRM</name>
<dbReference type="InterPro" id="IPR006056">
    <property type="entry name" value="RidA"/>
</dbReference>
<comment type="caution">
    <text evidence="2">The sequence shown here is derived from an EMBL/GenBank/DDBJ whole genome shotgun (WGS) entry which is preliminary data.</text>
</comment>
<dbReference type="RefSeq" id="WP_154621599.1">
    <property type="nucleotide sequence ID" value="NZ_JBQHVT010000002.1"/>
</dbReference>
<sequence length="124" mass="13011">MKTIHTNDAPAAVGPYSQAIQAGNTLYLSGQIAINPAEGKIVAATIEEQAEQCCRNIEAVLAAAGTDMNAVVKTTCFLADIADFKAFNEVYARHFVSKPARSCVAVKDLPAGALCEVEALAVLE</sequence>
<gene>
    <name evidence="2" type="ORF">FYJ78_11660</name>
</gene>
<protein>
    <submittedName>
        <fullName evidence="2">RidA family protein</fullName>
    </submittedName>
</protein>
<dbReference type="Gene3D" id="3.30.1330.40">
    <property type="entry name" value="RutC-like"/>
    <property type="match status" value="1"/>
</dbReference>
<dbReference type="GO" id="GO:0005829">
    <property type="term" value="C:cytosol"/>
    <property type="evidence" value="ECO:0007669"/>
    <property type="project" value="TreeGrafter"/>
</dbReference>
<evidence type="ECO:0000313" key="2">
    <source>
        <dbReference type="EMBL" id="MSV25805.1"/>
    </source>
</evidence>
<evidence type="ECO:0000313" key="3">
    <source>
        <dbReference type="Proteomes" id="UP000430222"/>
    </source>
</evidence>
<proteinExistence type="inferred from homology"/>
<dbReference type="Proteomes" id="UP000430222">
    <property type="component" value="Unassembled WGS sequence"/>
</dbReference>
<dbReference type="PANTHER" id="PTHR11803">
    <property type="entry name" value="2-IMINOBUTANOATE/2-IMINOPROPANOATE DEAMINASE RIDA"/>
    <property type="match status" value="1"/>
</dbReference>
<dbReference type="EMBL" id="VUNL01000016">
    <property type="protein sequence ID" value="MSV25805.1"/>
    <property type="molecule type" value="Genomic_DNA"/>
</dbReference>
<comment type="similarity">
    <text evidence="1">Belongs to the RutC family.</text>
</comment>
<organism evidence="2 3">
    <name type="scientific">Selenomonas montiformis</name>
    <dbReference type="NCBI Taxonomy" id="2652285"/>
    <lineage>
        <taxon>Bacteria</taxon>
        <taxon>Bacillati</taxon>
        <taxon>Bacillota</taxon>
        <taxon>Negativicutes</taxon>
        <taxon>Selenomonadales</taxon>
        <taxon>Selenomonadaceae</taxon>
        <taxon>Selenomonas</taxon>
    </lineage>
</organism>
<reference evidence="2 3" key="1">
    <citation type="submission" date="2019-08" db="EMBL/GenBank/DDBJ databases">
        <title>In-depth cultivation of the pig gut microbiome towards novel bacterial diversity and tailored functional studies.</title>
        <authorList>
            <person name="Wylensek D."/>
            <person name="Hitch T.C.A."/>
            <person name="Clavel T."/>
        </authorList>
    </citation>
    <scope>NUCLEOTIDE SEQUENCE [LARGE SCALE GENOMIC DNA]</scope>
    <source>
        <strain evidence="3">WCA-380-WT-3B3</strain>
    </source>
</reference>
<keyword evidence="3" id="KW-1185">Reference proteome</keyword>
<evidence type="ECO:0000256" key="1">
    <source>
        <dbReference type="ARBA" id="ARBA00010552"/>
    </source>
</evidence>
<dbReference type="PANTHER" id="PTHR11803:SF59">
    <property type="entry name" value="ENDORIBONUCLEASE"/>
    <property type="match status" value="1"/>
</dbReference>